<dbReference type="EMBL" id="JAJVDC020000021">
    <property type="protein sequence ID" value="KAL1633490.1"/>
    <property type="molecule type" value="Genomic_DNA"/>
</dbReference>
<dbReference type="Proteomes" id="UP001521116">
    <property type="component" value="Unassembled WGS sequence"/>
</dbReference>
<gene>
    <name evidence="1" type="ORF">SLS56_002875</name>
</gene>
<protein>
    <submittedName>
        <fullName evidence="1">Uncharacterized protein</fullName>
    </submittedName>
</protein>
<accession>A0ABR3T1P2</accession>
<evidence type="ECO:0000313" key="1">
    <source>
        <dbReference type="EMBL" id="KAL1633490.1"/>
    </source>
</evidence>
<sequence length="78" mass="8989">MCSGYFRLLSKRNWFETTTGRVDLQEDDPDAIPDCGSMFENTKQLLKLYAVDGKDEVDKLDDFTATTFDHFIGCDHEM</sequence>
<reference evidence="1 2" key="1">
    <citation type="submission" date="2024-02" db="EMBL/GenBank/DDBJ databases">
        <title>De novo assembly and annotation of 12 fungi associated with fruit tree decline syndrome in Ontario, Canada.</title>
        <authorList>
            <person name="Sulman M."/>
            <person name="Ellouze W."/>
            <person name="Ilyukhin E."/>
        </authorList>
    </citation>
    <scope>NUCLEOTIDE SEQUENCE [LARGE SCALE GENOMIC DNA]</scope>
    <source>
        <strain evidence="1 2">M1-105</strain>
    </source>
</reference>
<keyword evidence="2" id="KW-1185">Reference proteome</keyword>
<comment type="caution">
    <text evidence="1">The sequence shown here is derived from an EMBL/GenBank/DDBJ whole genome shotgun (WGS) entry which is preliminary data.</text>
</comment>
<proteinExistence type="predicted"/>
<organism evidence="1 2">
    <name type="scientific">Neofusicoccum ribis</name>
    <dbReference type="NCBI Taxonomy" id="45134"/>
    <lineage>
        <taxon>Eukaryota</taxon>
        <taxon>Fungi</taxon>
        <taxon>Dikarya</taxon>
        <taxon>Ascomycota</taxon>
        <taxon>Pezizomycotina</taxon>
        <taxon>Dothideomycetes</taxon>
        <taxon>Dothideomycetes incertae sedis</taxon>
        <taxon>Botryosphaeriales</taxon>
        <taxon>Botryosphaeriaceae</taxon>
        <taxon>Neofusicoccum</taxon>
    </lineage>
</organism>
<evidence type="ECO:0000313" key="2">
    <source>
        <dbReference type="Proteomes" id="UP001521116"/>
    </source>
</evidence>
<name>A0ABR3T1P2_9PEZI</name>